<dbReference type="SUPFAM" id="SSF50249">
    <property type="entry name" value="Nucleic acid-binding proteins"/>
    <property type="match status" value="1"/>
</dbReference>
<organism evidence="1 2">
    <name type="scientific">Abeliophyllum distichum</name>
    <dbReference type="NCBI Taxonomy" id="126358"/>
    <lineage>
        <taxon>Eukaryota</taxon>
        <taxon>Viridiplantae</taxon>
        <taxon>Streptophyta</taxon>
        <taxon>Embryophyta</taxon>
        <taxon>Tracheophyta</taxon>
        <taxon>Spermatophyta</taxon>
        <taxon>Magnoliopsida</taxon>
        <taxon>eudicotyledons</taxon>
        <taxon>Gunneridae</taxon>
        <taxon>Pentapetalae</taxon>
        <taxon>asterids</taxon>
        <taxon>lamiids</taxon>
        <taxon>Lamiales</taxon>
        <taxon>Oleaceae</taxon>
        <taxon>Forsythieae</taxon>
        <taxon>Abeliophyllum</taxon>
    </lineage>
</organism>
<keyword evidence="2" id="KW-1185">Reference proteome</keyword>
<proteinExistence type="predicted"/>
<dbReference type="AlphaFoldDB" id="A0ABD1UNA5"/>
<dbReference type="InterPro" id="IPR012340">
    <property type="entry name" value="NA-bd_OB-fold"/>
</dbReference>
<accession>A0ABD1UNA5</accession>
<reference evidence="2" key="1">
    <citation type="submission" date="2024-07" db="EMBL/GenBank/DDBJ databases">
        <title>Two chromosome-level genome assemblies of Korean endemic species Abeliophyllum distichum and Forsythia ovata (Oleaceae).</title>
        <authorList>
            <person name="Jang H."/>
        </authorList>
    </citation>
    <scope>NUCLEOTIDE SEQUENCE [LARGE SCALE GENOMIC DNA]</scope>
</reference>
<dbReference type="Proteomes" id="UP001604336">
    <property type="component" value="Unassembled WGS sequence"/>
</dbReference>
<dbReference type="Gene3D" id="2.40.50.140">
    <property type="entry name" value="Nucleic acid-binding proteins"/>
    <property type="match status" value="1"/>
</dbReference>
<sequence length="268" mass="30242">MYYNQSELRSPKIYIRFGTDDHTEILSTTKSRCTTLFGPLFIQLRWPLVCSTINVCPCSNGIIGVAIDIKPKRLIQTRFGTQSYIQDVVLIDERFQTVLLTMWDNFVDKECIFISDRNFIIVGTPLKASSFNGPSISTKTNSSFLHSNKLCSLDIDGVPSSNTYKVVCSNQGQNNSDQQYPWAFDCAILILGGGKSTCYDFKSIVLNNQLQILDEIRITVEENHIFWSPIGTSIPLKFPLRVEVKGSNRWGREVNPVWSPTSSGQYVS</sequence>
<name>A0ABD1UNA5_9LAMI</name>
<dbReference type="EMBL" id="JBFOLK010000003">
    <property type="protein sequence ID" value="KAL2526193.1"/>
    <property type="molecule type" value="Genomic_DNA"/>
</dbReference>
<evidence type="ECO:0000313" key="1">
    <source>
        <dbReference type="EMBL" id="KAL2526193.1"/>
    </source>
</evidence>
<gene>
    <name evidence="1" type="ORF">Adt_11247</name>
</gene>
<evidence type="ECO:0000313" key="2">
    <source>
        <dbReference type="Proteomes" id="UP001604336"/>
    </source>
</evidence>
<protein>
    <submittedName>
        <fullName evidence="1">Nucleic acid-binding</fullName>
    </submittedName>
</protein>
<comment type="caution">
    <text evidence="1">The sequence shown here is derived from an EMBL/GenBank/DDBJ whole genome shotgun (WGS) entry which is preliminary data.</text>
</comment>